<dbReference type="EMBL" id="RQHV01000050">
    <property type="protein sequence ID" value="TGN09781.1"/>
    <property type="molecule type" value="Genomic_DNA"/>
</dbReference>
<dbReference type="InterPro" id="IPR013762">
    <property type="entry name" value="Integrase-like_cat_sf"/>
</dbReference>
<proteinExistence type="predicted"/>
<dbReference type="PANTHER" id="PTHR30349">
    <property type="entry name" value="PHAGE INTEGRASE-RELATED"/>
    <property type="match status" value="1"/>
</dbReference>
<dbReference type="CDD" id="cd00397">
    <property type="entry name" value="DNA_BRE_C"/>
    <property type="match status" value="1"/>
</dbReference>
<feature type="domain" description="Tyr recombinase" evidence="2">
    <location>
        <begin position="105"/>
        <end position="281"/>
    </location>
</feature>
<evidence type="ECO:0000256" key="1">
    <source>
        <dbReference type="ARBA" id="ARBA00023172"/>
    </source>
</evidence>
<dbReference type="PROSITE" id="PS51898">
    <property type="entry name" value="TYR_RECOMBINASE"/>
    <property type="match status" value="1"/>
</dbReference>
<dbReference type="InterPro" id="IPR002104">
    <property type="entry name" value="Integrase_catalytic"/>
</dbReference>
<dbReference type="GO" id="GO:0006310">
    <property type="term" value="P:DNA recombination"/>
    <property type="evidence" value="ECO:0007669"/>
    <property type="project" value="UniProtKB-KW"/>
</dbReference>
<dbReference type="SUPFAM" id="SSF56349">
    <property type="entry name" value="DNA breaking-rejoining enzymes"/>
    <property type="match status" value="1"/>
</dbReference>
<dbReference type="RefSeq" id="WP_135764632.1">
    <property type="nucleotide sequence ID" value="NZ_RQHV01000050.1"/>
</dbReference>
<protein>
    <submittedName>
        <fullName evidence="3">Site-specific integrase</fullName>
    </submittedName>
</protein>
<dbReference type="Pfam" id="PF00589">
    <property type="entry name" value="Phage_integrase"/>
    <property type="match status" value="1"/>
</dbReference>
<gene>
    <name evidence="3" type="ORF">EHS11_11910</name>
</gene>
<dbReference type="OrthoDB" id="334567at2"/>
<sequence length="286" mass="33162">MVRSIDPNLINEHLGLLLKRDAYRVIQFLQWNRGEAITSKRILFYLQERRNRGLFLSTIKSDKNSILRGIRKSIIGQETYRGFIDELRQELNEALPIRLNATRVSEADLVTMDEMKRICRLSPPRWKALAEFFWTTGARVGDLSSIKLRDCRPLIEPSGEEILVEIKIVGKGNRTRFIAIPTELYQEIRHAFGGMVYLFETEWHNQMTTSKIGKIISKIGIKYLGRRIYPHLFRHTWITAQVKAGWDIGAIAEFAGNSPEIIARVYLHSSLDRKVISDYYKQLKVA</sequence>
<dbReference type="Proteomes" id="UP000298264">
    <property type="component" value="Unassembled WGS sequence"/>
</dbReference>
<accession>A0A4R9LMJ3</accession>
<dbReference type="Gene3D" id="1.10.443.10">
    <property type="entry name" value="Intergrase catalytic core"/>
    <property type="match status" value="1"/>
</dbReference>
<evidence type="ECO:0000313" key="4">
    <source>
        <dbReference type="Proteomes" id="UP000298264"/>
    </source>
</evidence>
<dbReference type="AlphaFoldDB" id="A0A4R9LMJ3"/>
<dbReference type="GO" id="GO:0003677">
    <property type="term" value="F:DNA binding"/>
    <property type="evidence" value="ECO:0007669"/>
    <property type="project" value="InterPro"/>
</dbReference>
<evidence type="ECO:0000259" key="2">
    <source>
        <dbReference type="PROSITE" id="PS51898"/>
    </source>
</evidence>
<organism evidence="3 4">
    <name type="scientific">Leptospira ilyithenensis</name>
    <dbReference type="NCBI Taxonomy" id="2484901"/>
    <lineage>
        <taxon>Bacteria</taxon>
        <taxon>Pseudomonadati</taxon>
        <taxon>Spirochaetota</taxon>
        <taxon>Spirochaetia</taxon>
        <taxon>Leptospirales</taxon>
        <taxon>Leptospiraceae</taxon>
        <taxon>Leptospira</taxon>
    </lineage>
</organism>
<keyword evidence="4" id="KW-1185">Reference proteome</keyword>
<dbReference type="GO" id="GO:0015074">
    <property type="term" value="P:DNA integration"/>
    <property type="evidence" value="ECO:0007669"/>
    <property type="project" value="InterPro"/>
</dbReference>
<reference evidence="3" key="1">
    <citation type="journal article" date="2019" name="PLoS Negl. Trop. Dis.">
        <title>Revisiting the worldwide diversity of Leptospira species in the environment.</title>
        <authorList>
            <person name="Vincent A.T."/>
            <person name="Schiettekatte O."/>
            <person name="Bourhy P."/>
            <person name="Veyrier F.J."/>
            <person name="Picardeau M."/>
        </authorList>
    </citation>
    <scope>NUCLEOTIDE SEQUENCE [LARGE SCALE GENOMIC DNA]</scope>
    <source>
        <strain evidence="3">201400974</strain>
    </source>
</reference>
<name>A0A4R9LMJ3_9LEPT</name>
<dbReference type="InterPro" id="IPR050090">
    <property type="entry name" value="Tyrosine_recombinase_XerCD"/>
</dbReference>
<keyword evidence="1" id="KW-0233">DNA recombination</keyword>
<dbReference type="InterPro" id="IPR011010">
    <property type="entry name" value="DNA_brk_join_enz"/>
</dbReference>
<evidence type="ECO:0000313" key="3">
    <source>
        <dbReference type="EMBL" id="TGN09781.1"/>
    </source>
</evidence>
<comment type="caution">
    <text evidence="3">The sequence shown here is derived from an EMBL/GenBank/DDBJ whole genome shotgun (WGS) entry which is preliminary data.</text>
</comment>